<reference evidence="5 6" key="1">
    <citation type="journal article" date="2023" name="Plant Biotechnol. J.">
        <title>Chromosome-level wild Hevea brasiliensis genome provides new tools for genomic-assisted breeding and valuable loci to elevate rubber yield.</title>
        <authorList>
            <person name="Cheng H."/>
            <person name="Song X."/>
            <person name="Hu Y."/>
            <person name="Wu T."/>
            <person name="Yang Q."/>
            <person name="An Z."/>
            <person name="Feng S."/>
            <person name="Deng Z."/>
            <person name="Wu W."/>
            <person name="Zeng X."/>
            <person name="Tu M."/>
            <person name="Wang X."/>
            <person name="Huang H."/>
        </authorList>
    </citation>
    <scope>NUCLEOTIDE SEQUENCE [LARGE SCALE GENOMIC DNA]</scope>
    <source>
        <strain evidence="5">MT/VB/25A 57/8</strain>
    </source>
</reference>
<evidence type="ECO:0000259" key="4">
    <source>
        <dbReference type="PROSITE" id="PS51471"/>
    </source>
</evidence>
<protein>
    <recommendedName>
        <fullName evidence="4">Fe2OG dioxygenase domain-containing protein</fullName>
    </recommendedName>
</protein>
<evidence type="ECO:0000256" key="2">
    <source>
        <dbReference type="ARBA" id="ARBA00022896"/>
    </source>
</evidence>
<keyword evidence="3" id="KW-0408">Iron</keyword>
<feature type="domain" description="Fe2OG dioxygenase" evidence="4">
    <location>
        <begin position="30"/>
        <end position="117"/>
    </location>
</feature>
<dbReference type="PROSITE" id="PS51471">
    <property type="entry name" value="FE2OG_OXY"/>
    <property type="match status" value="1"/>
</dbReference>
<keyword evidence="6" id="KW-1185">Reference proteome</keyword>
<gene>
    <name evidence="5" type="ORF">P3X46_032763</name>
</gene>
<keyword evidence="2" id="KW-0847">Vitamin C</keyword>
<dbReference type="InterPro" id="IPR027443">
    <property type="entry name" value="IPNS-like_sf"/>
</dbReference>
<sequence>MERLAFKLMELIALSLGFQPDRFHGFFKEQTSFIRHNHYPPCPFPHLALGVGRHKDAGGLTILAQDDVAGLEVKRKSDGECIWVKPAPNSYIINVGDIIQVPYLTLLHELAYFTVFI</sequence>
<proteinExistence type="predicted"/>
<evidence type="ECO:0000256" key="1">
    <source>
        <dbReference type="ARBA" id="ARBA00022723"/>
    </source>
</evidence>
<dbReference type="InterPro" id="IPR044861">
    <property type="entry name" value="IPNS-like_FE2OG_OXY"/>
</dbReference>
<dbReference type="EMBL" id="JARPOI010000018">
    <property type="protein sequence ID" value="KAJ9135597.1"/>
    <property type="molecule type" value="Genomic_DNA"/>
</dbReference>
<evidence type="ECO:0000313" key="5">
    <source>
        <dbReference type="EMBL" id="KAJ9135597.1"/>
    </source>
</evidence>
<evidence type="ECO:0000256" key="3">
    <source>
        <dbReference type="ARBA" id="ARBA00023004"/>
    </source>
</evidence>
<accession>A0ABQ9KED6</accession>
<comment type="caution">
    <text evidence="5">The sequence shown here is derived from an EMBL/GenBank/DDBJ whole genome shotgun (WGS) entry which is preliminary data.</text>
</comment>
<dbReference type="Gene3D" id="2.60.120.330">
    <property type="entry name" value="B-lactam Antibiotic, Isopenicillin N Synthase, Chain"/>
    <property type="match status" value="1"/>
</dbReference>
<dbReference type="PANTHER" id="PTHR47991">
    <property type="entry name" value="OXOGLUTARATE/IRON-DEPENDENT DIOXYGENASE"/>
    <property type="match status" value="1"/>
</dbReference>
<dbReference type="SUPFAM" id="SSF51197">
    <property type="entry name" value="Clavaminate synthase-like"/>
    <property type="match status" value="1"/>
</dbReference>
<organism evidence="5 6">
    <name type="scientific">Hevea brasiliensis</name>
    <name type="common">Para rubber tree</name>
    <name type="synonym">Siphonia brasiliensis</name>
    <dbReference type="NCBI Taxonomy" id="3981"/>
    <lineage>
        <taxon>Eukaryota</taxon>
        <taxon>Viridiplantae</taxon>
        <taxon>Streptophyta</taxon>
        <taxon>Embryophyta</taxon>
        <taxon>Tracheophyta</taxon>
        <taxon>Spermatophyta</taxon>
        <taxon>Magnoliopsida</taxon>
        <taxon>eudicotyledons</taxon>
        <taxon>Gunneridae</taxon>
        <taxon>Pentapetalae</taxon>
        <taxon>rosids</taxon>
        <taxon>fabids</taxon>
        <taxon>Malpighiales</taxon>
        <taxon>Euphorbiaceae</taxon>
        <taxon>Crotonoideae</taxon>
        <taxon>Micrandreae</taxon>
        <taxon>Hevea</taxon>
    </lineage>
</organism>
<dbReference type="Proteomes" id="UP001174677">
    <property type="component" value="Chromosome 18"/>
</dbReference>
<evidence type="ECO:0000313" key="6">
    <source>
        <dbReference type="Proteomes" id="UP001174677"/>
    </source>
</evidence>
<dbReference type="InterPro" id="IPR005123">
    <property type="entry name" value="Oxoglu/Fe-dep_dioxygenase_dom"/>
</dbReference>
<dbReference type="InterPro" id="IPR050295">
    <property type="entry name" value="Plant_2OG-oxidoreductases"/>
</dbReference>
<dbReference type="Pfam" id="PF03171">
    <property type="entry name" value="2OG-FeII_Oxy"/>
    <property type="match status" value="1"/>
</dbReference>
<name>A0ABQ9KED6_HEVBR</name>
<keyword evidence="1" id="KW-0479">Metal-binding</keyword>